<organism evidence="2 3">
    <name type="scientific">Cutaneotrichosporon oleaginosum</name>
    <dbReference type="NCBI Taxonomy" id="879819"/>
    <lineage>
        <taxon>Eukaryota</taxon>
        <taxon>Fungi</taxon>
        <taxon>Dikarya</taxon>
        <taxon>Basidiomycota</taxon>
        <taxon>Agaricomycotina</taxon>
        <taxon>Tremellomycetes</taxon>
        <taxon>Trichosporonales</taxon>
        <taxon>Trichosporonaceae</taxon>
        <taxon>Cutaneotrichosporon</taxon>
    </lineage>
</organism>
<keyword evidence="3" id="KW-1185">Reference proteome</keyword>
<evidence type="ECO:0000313" key="3">
    <source>
        <dbReference type="Proteomes" id="UP000053611"/>
    </source>
</evidence>
<dbReference type="CDD" id="cd00586">
    <property type="entry name" value="4HBT"/>
    <property type="match status" value="1"/>
</dbReference>
<dbReference type="Proteomes" id="UP000053611">
    <property type="component" value="Unassembled WGS sequence"/>
</dbReference>
<evidence type="ECO:0000256" key="1">
    <source>
        <dbReference type="SAM" id="SignalP"/>
    </source>
</evidence>
<dbReference type="InterPro" id="IPR050563">
    <property type="entry name" value="4-hydroxybenzoyl-CoA_TE"/>
</dbReference>
<dbReference type="AlphaFoldDB" id="A0A0J0XJP4"/>
<dbReference type="InterPro" id="IPR029069">
    <property type="entry name" value="HotDog_dom_sf"/>
</dbReference>
<accession>A0A0J0XJP4</accession>
<keyword evidence="1" id="KW-0732">Signal</keyword>
<protein>
    <submittedName>
        <fullName evidence="2">Thioesterase/thiol ester dehydrase-isomerase</fullName>
    </submittedName>
</protein>
<evidence type="ECO:0000313" key="2">
    <source>
        <dbReference type="EMBL" id="KLT41313.1"/>
    </source>
</evidence>
<name>A0A0J0XJP4_9TREE</name>
<dbReference type="PANTHER" id="PTHR31793:SF39">
    <property type="entry name" value="THIOESTERASE_THIOL ESTER DEHYDRASE-ISOMERASE"/>
    <property type="match status" value="1"/>
</dbReference>
<dbReference type="GO" id="GO:0047617">
    <property type="term" value="F:fatty acyl-CoA hydrolase activity"/>
    <property type="evidence" value="ECO:0007669"/>
    <property type="project" value="TreeGrafter"/>
</dbReference>
<feature type="signal peptide" evidence="1">
    <location>
        <begin position="1"/>
        <end position="16"/>
    </location>
</feature>
<keyword evidence="2" id="KW-0413">Isomerase</keyword>
<dbReference type="OrthoDB" id="5538558at2759"/>
<dbReference type="PANTHER" id="PTHR31793">
    <property type="entry name" value="4-HYDROXYBENZOYL-COA THIOESTERASE FAMILY MEMBER"/>
    <property type="match status" value="1"/>
</dbReference>
<dbReference type="Gene3D" id="3.10.129.10">
    <property type="entry name" value="Hotdog Thioesterase"/>
    <property type="match status" value="1"/>
</dbReference>
<dbReference type="GO" id="GO:0016853">
    <property type="term" value="F:isomerase activity"/>
    <property type="evidence" value="ECO:0007669"/>
    <property type="project" value="UniProtKB-KW"/>
</dbReference>
<dbReference type="Pfam" id="PF13279">
    <property type="entry name" value="4HBT_2"/>
    <property type="match status" value="1"/>
</dbReference>
<sequence>MWLRPLRALPLRLAVSFPLTQRALHASARTHSDEFRINDLLAKFKNPGSPYYLAPGEVGPASPEDHSVSRPLAGQDVAWVPPPFRTRDRAPKLPHMDGGYDRVRATVHEWFDSNGFDAEGRVEWPVAWGDSDMYRHINNVSYCRYVESARMKWIESLVPDLGEVGEDYLVREYGRRTGFILKEQAVRYRYPVTYPDSLIIASKPHSIDPDRAQFKIHCAMWSLKANRLALTCESTCTIYDFDKLQKGVMSDAVRDVLRARAAA</sequence>
<proteinExistence type="predicted"/>
<reference evidence="2 3" key="1">
    <citation type="submission" date="2015-03" db="EMBL/GenBank/DDBJ databases">
        <title>Genomics and transcriptomics of the oil-accumulating basidiomycete yeast T. oleaginosus allow insights into substrate utilization and the diverse evolutionary trajectories of mating systems in fungi.</title>
        <authorList>
            <consortium name="DOE Joint Genome Institute"/>
            <person name="Kourist R."/>
            <person name="Kracht O."/>
            <person name="Bracharz F."/>
            <person name="Lipzen A."/>
            <person name="Nolan M."/>
            <person name="Ohm R."/>
            <person name="Grigoriev I."/>
            <person name="Sun S."/>
            <person name="Heitman J."/>
            <person name="Bruck T."/>
            <person name="Nowrousian M."/>
        </authorList>
    </citation>
    <scope>NUCLEOTIDE SEQUENCE [LARGE SCALE GENOMIC DNA]</scope>
    <source>
        <strain evidence="2 3">IBC0246</strain>
    </source>
</reference>
<gene>
    <name evidence="2" type="ORF">CC85DRAFT_247944</name>
</gene>
<dbReference type="SUPFAM" id="SSF54637">
    <property type="entry name" value="Thioesterase/thiol ester dehydrase-isomerase"/>
    <property type="match status" value="1"/>
</dbReference>
<feature type="chain" id="PRO_5005245366" evidence="1">
    <location>
        <begin position="17"/>
        <end position="263"/>
    </location>
</feature>
<dbReference type="EMBL" id="KQ087220">
    <property type="protein sequence ID" value="KLT41313.1"/>
    <property type="molecule type" value="Genomic_DNA"/>
</dbReference>